<sequence>MQHAKDELAFLSDKKYLTFCARLPSSGAEKENLFNNQKLLNLIKTEQNSSLGLYNMTWATQARCQGSQRRFLDRRDIVILLYVADSSREKVLNV</sequence>
<dbReference type="Proteomes" id="UP000275408">
    <property type="component" value="Unassembled WGS sequence"/>
</dbReference>
<reference evidence="1 2" key="1">
    <citation type="journal article" date="2018" name="Sci. Rep.">
        <title>Comparative analysis of the Pocillopora damicornis genome highlights role of immune system in coral evolution.</title>
        <authorList>
            <person name="Cunning R."/>
            <person name="Bay R.A."/>
            <person name="Gillette P."/>
            <person name="Baker A.C."/>
            <person name="Traylor-Knowles N."/>
        </authorList>
    </citation>
    <scope>NUCLEOTIDE SEQUENCE [LARGE SCALE GENOMIC DNA]</scope>
    <source>
        <strain evidence="1">RSMAS</strain>
        <tissue evidence="1">Whole animal</tissue>
    </source>
</reference>
<dbReference type="AlphaFoldDB" id="A0A3M6V0D8"/>
<accession>A0A3M6V0D8</accession>
<protein>
    <submittedName>
        <fullName evidence="1">Uncharacterized protein</fullName>
    </submittedName>
</protein>
<keyword evidence="2" id="KW-1185">Reference proteome</keyword>
<comment type="caution">
    <text evidence="1">The sequence shown here is derived from an EMBL/GenBank/DDBJ whole genome shotgun (WGS) entry which is preliminary data.</text>
</comment>
<dbReference type="EMBL" id="RCHS01000360">
    <property type="protein sequence ID" value="RMX59385.1"/>
    <property type="molecule type" value="Genomic_DNA"/>
</dbReference>
<proteinExistence type="predicted"/>
<evidence type="ECO:0000313" key="2">
    <source>
        <dbReference type="Proteomes" id="UP000275408"/>
    </source>
</evidence>
<evidence type="ECO:0000313" key="1">
    <source>
        <dbReference type="EMBL" id="RMX59385.1"/>
    </source>
</evidence>
<name>A0A3M6V0D8_POCDA</name>
<organism evidence="1 2">
    <name type="scientific">Pocillopora damicornis</name>
    <name type="common">Cauliflower coral</name>
    <name type="synonym">Millepora damicornis</name>
    <dbReference type="NCBI Taxonomy" id="46731"/>
    <lineage>
        <taxon>Eukaryota</taxon>
        <taxon>Metazoa</taxon>
        <taxon>Cnidaria</taxon>
        <taxon>Anthozoa</taxon>
        <taxon>Hexacorallia</taxon>
        <taxon>Scleractinia</taxon>
        <taxon>Astrocoeniina</taxon>
        <taxon>Pocilloporidae</taxon>
        <taxon>Pocillopora</taxon>
    </lineage>
</organism>
<gene>
    <name evidence="1" type="ORF">pdam_00016381</name>
</gene>